<reference evidence="2 3" key="1">
    <citation type="submission" date="2024-09" db="EMBL/GenBank/DDBJ databases">
        <title>Floridaenema gen nov. (Aerosakkonemataceae, Aerosakkonematales ord. nov., Cyanobacteria) from benthic tropical and subtropical fresh waters, with the description of four new species.</title>
        <authorList>
            <person name="Moretto J.A."/>
            <person name="Berthold D.E."/>
            <person name="Lefler F.W."/>
            <person name="Huang I.-S."/>
            <person name="Laughinghouse H. IV."/>
        </authorList>
    </citation>
    <scope>NUCLEOTIDE SEQUENCE [LARGE SCALE GENOMIC DNA]</scope>
    <source>
        <strain evidence="2 3">BLCC-F167</strain>
    </source>
</reference>
<keyword evidence="1" id="KW-0472">Membrane</keyword>
<keyword evidence="1" id="KW-1133">Transmembrane helix</keyword>
<evidence type="ECO:0000313" key="3">
    <source>
        <dbReference type="Proteomes" id="UP001576780"/>
    </source>
</evidence>
<organism evidence="2 3">
    <name type="scientific">Floridaenema evergladense BLCC-F167</name>
    <dbReference type="NCBI Taxonomy" id="3153639"/>
    <lineage>
        <taxon>Bacteria</taxon>
        <taxon>Bacillati</taxon>
        <taxon>Cyanobacteriota</taxon>
        <taxon>Cyanophyceae</taxon>
        <taxon>Oscillatoriophycideae</taxon>
        <taxon>Aerosakkonematales</taxon>
        <taxon>Aerosakkonemataceae</taxon>
        <taxon>Floridanema</taxon>
        <taxon>Floridanema evergladense</taxon>
    </lineage>
</organism>
<dbReference type="Proteomes" id="UP001576780">
    <property type="component" value="Unassembled WGS sequence"/>
</dbReference>
<dbReference type="EMBL" id="JBHFNT010000253">
    <property type="protein sequence ID" value="MFB2838532.1"/>
    <property type="molecule type" value="Genomic_DNA"/>
</dbReference>
<gene>
    <name evidence="2" type="ORF">ACE1CA_28925</name>
</gene>
<dbReference type="RefSeq" id="WP_413280843.1">
    <property type="nucleotide sequence ID" value="NZ_JBHFNT010000253.1"/>
</dbReference>
<protein>
    <recommendedName>
        <fullName evidence="4">EamA domain-containing protein</fullName>
    </recommendedName>
</protein>
<sequence>MDVNRVAIESIAACFLVGTFSQLARLFYHTSQVNYLAYYFLRLFACAAIIAAIYYLKRGRDIGEFTLVIFAALIGLWMQS</sequence>
<evidence type="ECO:0000256" key="1">
    <source>
        <dbReference type="SAM" id="Phobius"/>
    </source>
</evidence>
<feature type="transmembrane region" description="Helical" evidence="1">
    <location>
        <begin position="35"/>
        <end position="56"/>
    </location>
</feature>
<keyword evidence="1" id="KW-0812">Transmembrane</keyword>
<keyword evidence="3" id="KW-1185">Reference proteome</keyword>
<name>A0ABV4WUK5_9CYAN</name>
<evidence type="ECO:0008006" key="4">
    <source>
        <dbReference type="Google" id="ProtNLM"/>
    </source>
</evidence>
<proteinExistence type="predicted"/>
<evidence type="ECO:0000313" key="2">
    <source>
        <dbReference type="EMBL" id="MFB2838532.1"/>
    </source>
</evidence>
<feature type="transmembrane region" description="Helical" evidence="1">
    <location>
        <begin position="6"/>
        <end position="28"/>
    </location>
</feature>
<comment type="caution">
    <text evidence="2">The sequence shown here is derived from an EMBL/GenBank/DDBJ whole genome shotgun (WGS) entry which is preliminary data.</text>
</comment>
<accession>A0ABV4WUK5</accession>
<feature type="transmembrane region" description="Helical" evidence="1">
    <location>
        <begin position="62"/>
        <end position="78"/>
    </location>
</feature>